<organism evidence="2 3">
    <name type="scientific">Alysiella filiformis DSM 16848</name>
    <dbReference type="NCBI Taxonomy" id="1120981"/>
    <lineage>
        <taxon>Bacteria</taxon>
        <taxon>Pseudomonadati</taxon>
        <taxon>Pseudomonadota</taxon>
        <taxon>Betaproteobacteria</taxon>
        <taxon>Neisseriales</taxon>
        <taxon>Neisseriaceae</taxon>
        <taxon>Alysiella</taxon>
    </lineage>
</organism>
<keyword evidence="1" id="KW-0812">Transmembrane</keyword>
<evidence type="ECO:0000313" key="2">
    <source>
        <dbReference type="EMBL" id="SOD68536.1"/>
    </source>
</evidence>
<name>A0A286ECD1_9NEIS</name>
<dbReference type="AlphaFoldDB" id="A0A286ECD1"/>
<dbReference type="Proteomes" id="UP000219669">
    <property type="component" value="Unassembled WGS sequence"/>
</dbReference>
<reference evidence="2 3" key="1">
    <citation type="submission" date="2017-09" db="EMBL/GenBank/DDBJ databases">
        <authorList>
            <person name="Ehlers B."/>
            <person name="Leendertz F.H."/>
        </authorList>
    </citation>
    <scope>NUCLEOTIDE SEQUENCE [LARGE SCALE GENOMIC DNA]</scope>
    <source>
        <strain evidence="2 3">DSM 16848</strain>
    </source>
</reference>
<accession>A0A286ECD1</accession>
<proteinExistence type="predicted"/>
<dbReference type="RefSeq" id="WP_097114337.1">
    <property type="nucleotide sequence ID" value="NZ_CP083931.1"/>
</dbReference>
<feature type="transmembrane region" description="Helical" evidence="1">
    <location>
        <begin position="52"/>
        <end position="71"/>
    </location>
</feature>
<feature type="transmembrane region" description="Helical" evidence="1">
    <location>
        <begin position="30"/>
        <end position="46"/>
    </location>
</feature>
<keyword evidence="1" id="KW-0472">Membrane</keyword>
<evidence type="ECO:0000313" key="3">
    <source>
        <dbReference type="Proteomes" id="UP000219669"/>
    </source>
</evidence>
<gene>
    <name evidence="2" type="ORF">SAMN02746062_01299</name>
</gene>
<protein>
    <submittedName>
        <fullName evidence="2">Uncharacterized protein</fullName>
    </submittedName>
</protein>
<dbReference type="PANTHER" id="PTHR34351">
    <property type="entry name" value="SLR1927 PROTEIN-RELATED"/>
    <property type="match status" value="1"/>
</dbReference>
<keyword evidence="1" id="KW-1133">Transmembrane helix</keyword>
<keyword evidence="3" id="KW-1185">Reference proteome</keyword>
<evidence type="ECO:0000256" key="1">
    <source>
        <dbReference type="SAM" id="Phobius"/>
    </source>
</evidence>
<dbReference type="EMBL" id="OCNF01000009">
    <property type="protein sequence ID" value="SOD68536.1"/>
    <property type="molecule type" value="Genomic_DNA"/>
</dbReference>
<dbReference type="PANTHER" id="PTHR34351:SF1">
    <property type="entry name" value="SLR1927 PROTEIN"/>
    <property type="match status" value="1"/>
</dbReference>
<dbReference type="OrthoDB" id="5298497at2"/>
<sequence length="322" mass="36186">MLFFKPKEILLFSQNGKIAAQHLTLRPTKLSVSLLVLSAAIWIGAVNYQVNVAYAVCFWVVGFVGVAALLTKRQLLGLQVSCDFHDEVFAGETASVQLTWHDDAKRLRVFWWRGEYAPHFDEKDTHSSDAWQRTDFSGSLNTQNTTWHIPIQKRGAFPQDLYLKVASSAPFGLFHAECRLLWQTNAVAYAAPLSHQNWGASTSSSDPEQKPQHALSQGEDLAYLKPHQQGAGLQNIAWKVYAKRGELMDKAFDAPPPAQHSTTISYRDYPQGTPVDKLASLLTYRVLQAHQFRQPYTLELPHLTLTPQNGLREKCLNALALM</sequence>